<dbReference type="GO" id="GO:0090529">
    <property type="term" value="P:cell septum assembly"/>
    <property type="evidence" value="ECO:0007669"/>
    <property type="project" value="InterPro"/>
</dbReference>
<evidence type="ECO:0000256" key="3">
    <source>
        <dbReference type="ARBA" id="ARBA00022519"/>
    </source>
</evidence>
<comment type="caution">
    <text evidence="11">The sequence shown here is derived from an EMBL/GenBank/DDBJ whole genome shotgun (WGS) entry which is preliminary data.</text>
</comment>
<reference evidence="11 12" key="1">
    <citation type="submission" date="2010-01" db="EMBL/GenBank/DDBJ databases">
        <authorList>
            <person name="Weinstock G."/>
            <person name="Sodergren E."/>
            <person name="Clifton S."/>
            <person name="Fulton L."/>
            <person name="Fulton B."/>
            <person name="Courtney L."/>
            <person name="Fronick C."/>
            <person name="Harrison M."/>
            <person name="Strong C."/>
            <person name="Farmer C."/>
            <person name="Delahaunty K."/>
            <person name="Markovic C."/>
            <person name="Hall O."/>
            <person name="Minx P."/>
            <person name="Tomlinson C."/>
            <person name="Mitreva M."/>
            <person name="Nelson J."/>
            <person name="Hou S."/>
            <person name="Wollam A."/>
            <person name="Pepin K.H."/>
            <person name="Johnson M."/>
            <person name="Bhonagiri V."/>
            <person name="Nash W.E."/>
            <person name="Warren W."/>
            <person name="Chinwalla A."/>
            <person name="Mardis E.R."/>
            <person name="Wilson R.K."/>
        </authorList>
    </citation>
    <scope>NUCLEOTIDE SEQUENCE [LARGE SCALE GENOMIC DNA]</scope>
    <source>
        <strain evidence="11 12">NJ9703</strain>
    </source>
</reference>
<dbReference type="PANTHER" id="PTHR35851:SF1">
    <property type="entry name" value="CELL DIVISION PROTEIN FTSQ"/>
    <property type="match status" value="1"/>
</dbReference>
<dbReference type="AlphaFoldDB" id="A0A9W5ISW6"/>
<organism evidence="11 12">
    <name type="scientific">Neisseria subflava NJ9703</name>
    <dbReference type="NCBI Taxonomy" id="546268"/>
    <lineage>
        <taxon>Bacteria</taxon>
        <taxon>Pseudomonadati</taxon>
        <taxon>Pseudomonadota</taxon>
        <taxon>Betaproteobacteria</taxon>
        <taxon>Neisseriales</taxon>
        <taxon>Neisseriaceae</taxon>
        <taxon>Neisseria</taxon>
    </lineage>
</organism>
<evidence type="ECO:0000256" key="5">
    <source>
        <dbReference type="ARBA" id="ARBA00022692"/>
    </source>
</evidence>
<dbReference type="GO" id="GO:0005886">
    <property type="term" value="C:plasma membrane"/>
    <property type="evidence" value="ECO:0007669"/>
    <property type="project" value="UniProtKB-SubCell"/>
</dbReference>
<evidence type="ECO:0000256" key="1">
    <source>
        <dbReference type="ARBA" id="ARBA00004370"/>
    </source>
</evidence>
<keyword evidence="6 9" id="KW-1133">Transmembrane helix</keyword>
<dbReference type="EMBL" id="ACEO02000001">
    <property type="protein sequence ID" value="EFC53114.1"/>
    <property type="molecule type" value="Genomic_DNA"/>
</dbReference>
<dbReference type="InterPro" id="IPR045335">
    <property type="entry name" value="FtsQ_C_sf"/>
</dbReference>
<gene>
    <name evidence="9" type="primary">ftsQ</name>
    <name evidence="11" type="ORF">NEISUBOT_03111</name>
</gene>
<dbReference type="Pfam" id="PF08478">
    <property type="entry name" value="POTRA_1"/>
    <property type="match status" value="1"/>
</dbReference>
<dbReference type="GO" id="GO:0032153">
    <property type="term" value="C:cell division site"/>
    <property type="evidence" value="ECO:0007669"/>
    <property type="project" value="UniProtKB-UniRule"/>
</dbReference>
<evidence type="ECO:0000259" key="10">
    <source>
        <dbReference type="PROSITE" id="PS51779"/>
    </source>
</evidence>
<keyword evidence="4 9" id="KW-0132">Cell division</keyword>
<evidence type="ECO:0000313" key="12">
    <source>
        <dbReference type="Proteomes" id="UP000004621"/>
    </source>
</evidence>
<sequence>MWDDAGALGRLTRRLLVLMTFLLIGSGIAWLYNSKYFPVKQIAIQGKLKYASNKELQTVAREHIRGNMFRADIDSAQAAFQELPWIDSAMVRRRFPETVEIILTERVPVAHWRAGGLVDSKGNVFAASLKQDLPIFEGQQGTGKDMVKHYADFSGILSPLKLTIKELIYTPRSAWLLVLNNGITVRLGRENEIKRLQQFAQIWPSLLRKKQSRIEYVDMRYKDGFSVRYRPSENPSESE</sequence>
<comment type="similarity">
    <text evidence="9">Belongs to the FtsQ/DivIB family. FtsQ subfamily.</text>
</comment>
<proteinExistence type="inferred from homology"/>
<evidence type="ECO:0000256" key="8">
    <source>
        <dbReference type="ARBA" id="ARBA00023306"/>
    </source>
</evidence>
<comment type="function">
    <text evidence="9">Essential cell division protein. May link together the upstream cell division proteins, which are predominantly cytoplasmic, with the downstream cell division proteins, which are predominantly periplasmic. May control correct divisome assembly.</text>
</comment>
<dbReference type="InterPro" id="IPR026579">
    <property type="entry name" value="FtsQ"/>
</dbReference>
<evidence type="ECO:0000256" key="7">
    <source>
        <dbReference type="ARBA" id="ARBA00023136"/>
    </source>
</evidence>
<protein>
    <recommendedName>
        <fullName evidence="9">Cell division protein FtsQ</fullName>
    </recommendedName>
</protein>
<dbReference type="PANTHER" id="PTHR35851">
    <property type="entry name" value="CELL DIVISION PROTEIN FTSQ"/>
    <property type="match status" value="1"/>
</dbReference>
<dbReference type="Pfam" id="PF03799">
    <property type="entry name" value="FtsQ_DivIB_C"/>
    <property type="match status" value="1"/>
</dbReference>
<dbReference type="PROSITE" id="PS51779">
    <property type="entry name" value="POTRA"/>
    <property type="match status" value="1"/>
</dbReference>
<dbReference type="GO" id="GO:0043093">
    <property type="term" value="P:FtsZ-dependent cytokinesis"/>
    <property type="evidence" value="ECO:0007669"/>
    <property type="project" value="UniProtKB-UniRule"/>
</dbReference>
<evidence type="ECO:0000256" key="6">
    <source>
        <dbReference type="ARBA" id="ARBA00022989"/>
    </source>
</evidence>
<comment type="subcellular location">
    <subcellularLocation>
        <location evidence="9">Cell inner membrane</location>
        <topology evidence="9">Single-pass type II membrane protein</topology>
    </subcellularLocation>
    <subcellularLocation>
        <location evidence="1">Membrane</location>
    </subcellularLocation>
    <text evidence="9">Localizes to the division septum.</text>
</comment>
<keyword evidence="7 9" id="KW-0472">Membrane</keyword>
<dbReference type="RefSeq" id="WP_004518874.1">
    <property type="nucleotide sequence ID" value="NZ_ACEO02000001.1"/>
</dbReference>
<dbReference type="HAMAP" id="MF_00911">
    <property type="entry name" value="FtsQ_subfam"/>
    <property type="match status" value="1"/>
</dbReference>
<name>A0A9W5ISW6_NEISU</name>
<feature type="domain" description="POTRA" evidence="10">
    <location>
        <begin position="37"/>
        <end position="106"/>
    </location>
</feature>
<dbReference type="Gene3D" id="3.10.20.310">
    <property type="entry name" value="membrane protein fhac"/>
    <property type="match status" value="1"/>
</dbReference>
<dbReference type="Gene3D" id="3.40.50.11690">
    <property type="entry name" value="Cell division protein FtsQ/DivIB"/>
    <property type="match status" value="1"/>
</dbReference>
<dbReference type="InterPro" id="IPR013685">
    <property type="entry name" value="POTRA_FtsQ_type"/>
</dbReference>
<keyword evidence="5 9" id="KW-0812">Transmembrane</keyword>
<dbReference type="InterPro" id="IPR034746">
    <property type="entry name" value="POTRA"/>
</dbReference>
<evidence type="ECO:0000256" key="2">
    <source>
        <dbReference type="ARBA" id="ARBA00022475"/>
    </source>
</evidence>
<keyword evidence="2 9" id="KW-1003">Cell membrane</keyword>
<evidence type="ECO:0000256" key="9">
    <source>
        <dbReference type="HAMAP-Rule" id="MF_00911"/>
    </source>
</evidence>
<feature type="transmembrane region" description="Helical" evidence="9">
    <location>
        <begin position="15"/>
        <end position="32"/>
    </location>
</feature>
<dbReference type="Proteomes" id="UP000004621">
    <property type="component" value="Unassembled WGS sequence"/>
</dbReference>
<evidence type="ECO:0000256" key="4">
    <source>
        <dbReference type="ARBA" id="ARBA00022618"/>
    </source>
</evidence>
<accession>A0A9W5ISW6</accession>
<dbReference type="InterPro" id="IPR005548">
    <property type="entry name" value="Cell_div_FtsQ/DivIB_C"/>
</dbReference>
<comment type="subunit">
    <text evidence="9">Part of a complex composed of FtsB, FtsL and FtsQ.</text>
</comment>
<keyword evidence="8 9" id="KW-0131">Cell cycle</keyword>
<keyword evidence="3 9" id="KW-0997">Cell inner membrane</keyword>
<evidence type="ECO:0000313" key="11">
    <source>
        <dbReference type="EMBL" id="EFC53114.1"/>
    </source>
</evidence>